<comment type="caution">
    <text evidence="4">The sequence shown here is derived from an EMBL/GenBank/DDBJ whole genome shotgun (WGS) entry which is preliminary data.</text>
</comment>
<dbReference type="InterPro" id="IPR022655">
    <property type="entry name" value="DUF1553"/>
</dbReference>
<dbReference type="InterPro" id="IPR011444">
    <property type="entry name" value="DUF1549"/>
</dbReference>
<evidence type="ECO:0000313" key="5">
    <source>
        <dbReference type="Proteomes" id="UP000315471"/>
    </source>
</evidence>
<evidence type="ECO:0000256" key="1">
    <source>
        <dbReference type="SAM" id="SignalP"/>
    </source>
</evidence>
<feature type="chain" id="PRO_5023106362" description="DUF1553 domain-containing protein" evidence="1">
    <location>
        <begin position="23"/>
        <end position="562"/>
    </location>
</feature>
<feature type="domain" description="DUF1553" evidence="3">
    <location>
        <begin position="296"/>
        <end position="532"/>
    </location>
</feature>
<feature type="domain" description="DUF1549" evidence="2">
    <location>
        <begin position="46"/>
        <end position="187"/>
    </location>
</feature>
<dbReference type="Pfam" id="PF07583">
    <property type="entry name" value="PSCyt2"/>
    <property type="match status" value="1"/>
</dbReference>
<dbReference type="PANTHER" id="PTHR35889:SF3">
    <property type="entry name" value="F-BOX DOMAIN-CONTAINING PROTEIN"/>
    <property type="match status" value="1"/>
</dbReference>
<dbReference type="RefSeq" id="WP_146597691.1">
    <property type="nucleotide sequence ID" value="NZ_SJPY01000001.1"/>
</dbReference>
<dbReference type="OrthoDB" id="289126at2"/>
<accession>A0A5C6E7T5</accession>
<reference evidence="4 5" key="1">
    <citation type="submission" date="2019-02" db="EMBL/GenBank/DDBJ databases">
        <title>Deep-cultivation of Planctomycetes and their phenomic and genomic characterization uncovers novel biology.</title>
        <authorList>
            <person name="Wiegand S."/>
            <person name="Jogler M."/>
            <person name="Boedeker C."/>
            <person name="Pinto D."/>
            <person name="Vollmers J."/>
            <person name="Rivas-Marin E."/>
            <person name="Kohn T."/>
            <person name="Peeters S.H."/>
            <person name="Heuer A."/>
            <person name="Rast P."/>
            <person name="Oberbeckmann S."/>
            <person name="Bunk B."/>
            <person name="Jeske O."/>
            <person name="Meyerdierks A."/>
            <person name="Storesund J.E."/>
            <person name="Kallscheuer N."/>
            <person name="Luecker S."/>
            <person name="Lage O.M."/>
            <person name="Pohl T."/>
            <person name="Merkel B.J."/>
            <person name="Hornburger P."/>
            <person name="Mueller R.-W."/>
            <person name="Bruemmer F."/>
            <person name="Labrenz M."/>
            <person name="Spormann A.M."/>
            <person name="Op Den Camp H."/>
            <person name="Overmann J."/>
            <person name="Amann R."/>
            <person name="Jetten M.S.M."/>
            <person name="Mascher T."/>
            <person name="Medema M.H."/>
            <person name="Devos D.P."/>
            <person name="Kaster A.-K."/>
            <person name="Ovreas L."/>
            <person name="Rohde M."/>
            <person name="Galperin M.Y."/>
            <person name="Jogler C."/>
        </authorList>
    </citation>
    <scope>NUCLEOTIDE SEQUENCE [LARGE SCALE GENOMIC DNA]</scope>
    <source>
        <strain evidence="4 5">Q31b</strain>
    </source>
</reference>
<dbReference type="Pfam" id="PF07587">
    <property type="entry name" value="PSD1"/>
    <property type="match status" value="1"/>
</dbReference>
<dbReference type="PANTHER" id="PTHR35889">
    <property type="entry name" value="CYCLOINULO-OLIGOSACCHARIDE FRUCTANOTRANSFERASE-RELATED"/>
    <property type="match status" value="1"/>
</dbReference>
<name>A0A5C6E7T5_9BACT</name>
<keyword evidence="5" id="KW-1185">Reference proteome</keyword>
<protein>
    <recommendedName>
        <fullName evidence="6">DUF1553 domain-containing protein</fullName>
    </recommendedName>
</protein>
<gene>
    <name evidence="4" type="ORF">Q31b_00380</name>
</gene>
<evidence type="ECO:0008006" key="6">
    <source>
        <dbReference type="Google" id="ProtNLM"/>
    </source>
</evidence>
<dbReference type="Proteomes" id="UP000315471">
    <property type="component" value="Unassembled WGS sequence"/>
</dbReference>
<evidence type="ECO:0000313" key="4">
    <source>
        <dbReference type="EMBL" id="TWU44868.1"/>
    </source>
</evidence>
<dbReference type="AlphaFoldDB" id="A0A5C6E7T5"/>
<dbReference type="EMBL" id="SJPY01000001">
    <property type="protein sequence ID" value="TWU44868.1"/>
    <property type="molecule type" value="Genomic_DNA"/>
</dbReference>
<sequence length="562" mass="63182" precursor="true">MKYSLWLAVFAFLVSFAPGVIAEQPTFSPAMRAVFESDRPAVPTSEIDRLVFRSLSELGIEPVICSDCVFIRRAYLDTIGCLPTAAEVRAFLSDTDTKTKRVRLIDQLLERDEFADYWSMKWGDTLRIKAEFPINLWPNAAQAYHHWVRDSIAQNKPYDQFARELLTSSGSNFRAPEVNFYRAVQNKTPEGIANAVALTFMGCRSDSWSPTKLEGMAAFFSQIGYKPTAEWKEEIVFWDPLHQSVDASNVAPGSAVPGKVAASPETDGSLPSIVRPTVATFPDGKTVKLTTEADPRIAFAAWLIRDDNPYFARSAVNRVWAWLLGRGLVEPADDFRADNPPIHPELLAYLESEFVKSHYDLKSLYRLILTSEVYQFSSLSNAASTDGESRSVAELANYPLRRLDAEVLIDAINQITGSNDLYTSAIPEPFTYIPRGQPAVSIADGSITSPFLALFGRSARATGMADERSNNPVPAQWLHLLNSSHIQQKLERGQKLKRFFAANRKPQQTIDELYLTILSRHPSESEISIVMAYPNNRGRFRREDWIDICWALINSTEFSYKH</sequence>
<proteinExistence type="predicted"/>
<evidence type="ECO:0000259" key="2">
    <source>
        <dbReference type="Pfam" id="PF07583"/>
    </source>
</evidence>
<feature type="signal peptide" evidence="1">
    <location>
        <begin position="1"/>
        <end position="22"/>
    </location>
</feature>
<evidence type="ECO:0000259" key="3">
    <source>
        <dbReference type="Pfam" id="PF07587"/>
    </source>
</evidence>
<organism evidence="4 5">
    <name type="scientific">Novipirellula aureliae</name>
    <dbReference type="NCBI Taxonomy" id="2527966"/>
    <lineage>
        <taxon>Bacteria</taxon>
        <taxon>Pseudomonadati</taxon>
        <taxon>Planctomycetota</taxon>
        <taxon>Planctomycetia</taxon>
        <taxon>Pirellulales</taxon>
        <taxon>Pirellulaceae</taxon>
        <taxon>Novipirellula</taxon>
    </lineage>
</organism>
<keyword evidence="1" id="KW-0732">Signal</keyword>